<sequence>MPILSHYAVTTGLADTAHIIHHTGGTLRTATDIASRINTLNPHINLDHQINQLLSIETDLYNIYKTINTILQEQA</sequence>
<reference evidence="1 2" key="1">
    <citation type="journal article" date="2015" name="ISME J.">
        <title>The diversity and host interactions of Propionibacterium acnes bacteriophages on human skin.</title>
        <authorList>
            <person name="Liu J."/>
            <person name="Yan R."/>
            <person name="Zhong Q."/>
            <person name="Ngo S."/>
            <person name="Bangayan N.J."/>
            <person name="Nguyen L."/>
            <person name="Lui T."/>
            <person name="Liu M."/>
            <person name="Erfe M.C."/>
            <person name="Craft N."/>
            <person name="Tomida S."/>
            <person name="Li H."/>
        </authorList>
    </citation>
    <scope>NUCLEOTIDE SEQUENCE [LARGE SCALE GENOMIC DNA]</scope>
    <source>
        <strain evidence="1">PHL041M10</strain>
    </source>
</reference>
<proteinExistence type="predicted"/>
<dbReference type="OrthoDB" id="24516at10239"/>
<evidence type="ECO:0008006" key="3">
    <source>
        <dbReference type="Google" id="ProtNLM"/>
    </source>
</evidence>
<evidence type="ECO:0000313" key="1">
    <source>
        <dbReference type="EMBL" id="AII28755.1"/>
    </source>
</evidence>
<dbReference type="KEGG" id="vg:24725100"/>
<dbReference type="RefSeq" id="YP_009152700.1">
    <property type="nucleotide sequence ID" value="NC_027391.1"/>
</dbReference>
<accession>A0A0E3DJJ9</accession>
<keyword evidence="2" id="KW-1185">Reference proteome</keyword>
<gene>
    <name evidence="1" type="ORF">PHL041M10_39</name>
</gene>
<organism evidence="1 2">
    <name type="scientific">Propionibacterium phage PHL041M10</name>
    <dbReference type="NCBI Taxonomy" id="1500801"/>
    <lineage>
        <taxon>Viruses</taxon>
        <taxon>Duplodnaviria</taxon>
        <taxon>Heunggongvirae</taxon>
        <taxon>Uroviricota</taxon>
        <taxon>Caudoviricetes</taxon>
        <taxon>Pahexavirus</taxon>
        <taxon>Pahexavirus PHL041M10</taxon>
    </lineage>
</organism>
<evidence type="ECO:0000313" key="2">
    <source>
        <dbReference type="Proteomes" id="UP000033312"/>
    </source>
</evidence>
<dbReference type="EMBL" id="KJ578761">
    <property type="protein sequence ID" value="AII28755.1"/>
    <property type="molecule type" value="Genomic_DNA"/>
</dbReference>
<dbReference type="GeneID" id="24725100"/>
<dbReference type="Proteomes" id="UP000033312">
    <property type="component" value="Segment"/>
</dbReference>
<name>A0A0E3DJJ9_9CAUD</name>
<protein>
    <recommendedName>
        <fullName evidence="3">Gp40</fullName>
    </recommendedName>
</protein>